<dbReference type="PROSITE" id="PS00798">
    <property type="entry name" value="ALDOKETO_REDUCTASE_1"/>
    <property type="match status" value="1"/>
</dbReference>
<dbReference type="InterPro" id="IPR018170">
    <property type="entry name" value="Aldo/ket_reductase_CS"/>
</dbReference>
<evidence type="ECO:0000313" key="6">
    <source>
        <dbReference type="Proteomes" id="UP000247459"/>
    </source>
</evidence>
<keyword evidence="3 5" id="KW-0560">Oxidoreductase</keyword>
<accession>A0A2W0CPT1</accession>
<dbReference type="OrthoDB" id="9804790at2"/>
<comment type="similarity">
    <text evidence="1">Belongs to the aldo/keto reductase family.</text>
</comment>
<dbReference type="Pfam" id="PF00248">
    <property type="entry name" value="Aldo_ket_red"/>
    <property type="match status" value="1"/>
</dbReference>
<dbReference type="Gene3D" id="3.20.20.100">
    <property type="entry name" value="NADP-dependent oxidoreductase domain"/>
    <property type="match status" value="1"/>
</dbReference>
<dbReference type="EC" id="1.1.1.267" evidence="5"/>
<dbReference type="PRINTS" id="PR00069">
    <property type="entry name" value="ALDKETRDTASE"/>
</dbReference>
<dbReference type="GO" id="GO:0030604">
    <property type="term" value="F:1-deoxy-D-xylulose-5-phosphate reductoisomerase activity"/>
    <property type="evidence" value="ECO:0007669"/>
    <property type="project" value="UniProtKB-EC"/>
</dbReference>
<dbReference type="InterPro" id="IPR036812">
    <property type="entry name" value="NAD(P)_OxRdtase_dom_sf"/>
</dbReference>
<feature type="domain" description="NADP-dependent oxidoreductase" evidence="4">
    <location>
        <begin position="4"/>
        <end position="97"/>
    </location>
</feature>
<dbReference type="InterPro" id="IPR023210">
    <property type="entry name" value="NADP_OxRdtase_dom"/>
</dbReference>
<evidence type="ECO:0000259" key="4">
    <source>
        <dbReference type="Pfam" id="PF00248"/>
    </source>
</evidence>
<evidence type="ECO:0000256" key="3">
    <source>
        <dbReference type="ARBA" id="ARBA00023002"/>
    </source>
</evidence>
<dbReference type="Proteomes" id="UP000247459">
    <property type="component" value="Unassembled WGS sequence"/>
</dbReference>
<name>A0A2W0CPT1_9BACL</name>
<dbReference type="AlphaFoldDB" id="A0A2W0CPT1"/>
<proteinExistence type="inferred from homology"/>
<reference evidence="5 6" key="1">
    <citation type="submission" date="2018-01" db="EMBL/GenBank/DDBJ databases">
        <title>Genome sequence of the PGP bacterium Paenibacillus illinoisensis E3.</title>
        <authorList>
            <person name="Rolli E."/>
            <person name="Marasco R."/>
            <person name="Bessem C."/>
            <person name="Michoud G."/>
            <person name="Gaiarsa S."/>
            <person name="Borin S."/>
            <person name="Daffonchio D."/>
        </authorList>
    </citation>
    <scope>NUCLEOTIDE SEQUENCE [LARGE SCALE GENOMIC DNA]</scope>
    <source>
        <strain evidence="5 6">E3</strain>
    </source>
</reference>
<protein>
    <submittedName>
        <fullName evidence="5">Oxidoreductase aldo-keto reductase family protein</fullName>
        <ecNumber evidence="5">1.1.1.267</ecNumber>
    </submittedName>
</protein>
<evidence type="ECO:0000256" key="2">
    <source>
        <dbReference type="ARBA" id="ARBA00022857"/>
    </source>
</evidence>
<dbReference type="SUPFAM" id="SSF51430">
    <property type="entry name" value="NAD(P)-linked oxidoreductase"/>
    <property type="match status" value="1"/>
</dbReference>
<dbReference type="InterPro" id="IPR020471">
    <property type="entry name" value="AKR"/>
</dbReference>
<organism evidence="5 6">
    <name type="scientific">Paenibacillus illinoisensis</name>
    <dbReference type="NCBI Taxonomy" id="59845"/>
    <lineage>
        <taxon>Bacteria</taxon>
        <taxon>Bacillati</taxon>
        <taxon>Bacillota</taxon>
        <taxon>Bacilli</taxon>
        <taxon>Bacillales</taxon>
        <taxon>Paenibacillaceae</taxon>
        <taxon>Paenibacillus</taxon>
    </lineage>
</organism>
<sequence>MPWIGLGVWTPERDDATEAIKRALDIGYRSIDSASAYENETQVGRAVAESGIPREDIFITTKVGNGDQGYDSTLYAFESSMEKLQLEYIDLYLIHWPM</sequence>
<comment type="caution">
    <text evidence="5">The sequence shown here is derived from an EMBL/GenBank/DDBJ whole genome shotgun (WGS) entry which is preliminary data.</text>
</comment>
<evidence type="ECO:0000313" key="5">
    <source>
        <dbReference type="EMBL" id="PYY25661.1"/>
    </source>
</evidence>
<dbReference type="PANTHER" id="PTHR43827">
    <property type="entry name" value="2,5-DIKETO-D-GLUCONIC ACID REDUCTASE"/>
    <property type="match status" value="1"/>
</dbReference>
<dbReference type="PANTHER" id="PTHR43827:SF3">
    <property type="entry name" value="NADP-DEPENDENT OXIDOREDUCTASE DOMAIN-CONTAINING PROTEIN"/>
    <property type="match status" value="1"/>
</dbReference>
<keyword evidence="2" id="KW-0521">NADP</keyword>
<gene>
    <name evidence="5" type="ORF">PIL02S_06463</name>
</gene>
<evidence type="ECO:0000256" key="1">
    <source>
        <dbReference type="ARBA" id="ARBA00007905"/>
    </source>
</evidence>
<dbReference type="EMBL" id="PRLG01000034">
    <property type="protein sequence ID" value="PYY25661.1"/>
    <property type="molecule type" value="Genomic_DNA"/>
</dbReference>